<gene>
    <name evidence="9" type="ORF">LAMI_0H12200G</name>
</gene>
<dbReference type="PANTHER" id="PTHR46239:SF1">
    <property type="entry name" value="DNA REPAIR PROTEIN RAD51 HOMOLOG 3"/>
    <property type="match status" value="1"/>
</dbReference>
<evidence type="ECO:0000256" key="5">
    <source>
        <dbReference type="ARBA" id="ARBA00023204"/>
    </source>
</evidence>
<dbReference type="GO" id="GO:0140664">
    <property type="term" value="F:ATP-dependent DNA damage sensor activity"/>
    <property type="evidence" value="ECO:0007669"/>
    <property type="project" value="InterPro"/>
</dbReference>
<accession>A0A1G4KHH8</accession>
<dbReference type="GO" id="GO:0000707">
    <property type="term" value="P:meiotic DNA recombinase assembly"/>
    <property type="evidence" value="ECO:0007669"/>
    <property type="project" value="TreeGrafter"/>
</dbReference>
<keyword evidence="3" id="KW-0227">DNA damage</keyword>
<dbReference type="GO" id="GO:0007131">
    <property type="term" value="P:reciprocal meiotic recombination"/>
    <property type="evidence" value="ECO:0007669"/>
    <property type="project" value="TreeGrafter"/>
</dbReference>
<dbReference type="GO" id="GO:0033065">
    <property type="term" value="C:Rad51C-XRCC3 complex"/>
    <property type="evidence" value="ECO:0007669"/>
    <property type="project" value="TreeGrafter"/>
</dbReference>
<dbReference type="PROSITE" id="PS50162">
    <property type="entry name" value="RECA_2"/>
    <property type="match status" value="1"/>
</dbReference>
<sequence>MSLGISLSQLIVDSSDPVASGIQGLDEAVEGFQPRAIYEIFGPPGSGKTRLGLQMMNIQAKKAKKVLWIDTHKTCSLEQLNNADSICYGRVQRFSHLVYMFQELGEEYSLVVIDGFSQLVTDYLNSNLKRVRSDSMHSFKNKNLTTILTLLTKYAHTHNSTVVLLNDAMNTSFQENADERFVAYSEESHFLVRSARRSNVQVLKSALVANAGVGNKDNLWEVFIRRRIGLFWDWIPATSRKSPPSRCPNKTRVAIVFDLAHKNETGAQRIVKFVINDAGLAGLAGDGGDGGDAVKSSFEVLSTLPEPVRPSPTPENPPESNSHNKRLRLNLSSTPKFQLYTSICTADPRVSSEGTQQQHQDQEDPDIVYDSQT</sequence>
<dbReference type="Pfam" id="PF06745">
    <property type="entry name" value="ATPase"/>
    <property type="match status" value="1"/>
</dbReference>
<evidence type="ECO:0000256" key="4">
    <source>
        <dbReference type="ARBA" id="ARBA00022840"/>
    </source>
</evidence>
<dbReference type="InterPro" id="IPR020588">
    <property type="entry name" value="RecA_ATP-bd"/>
</dbReference>
<dbReference type="GO" id="GO:0005524">
    <property type="term" value="F:ATP binding"/>
    <property type="evidence" value="ECO:0007669"/>
    <property type="project" value="UniProtKB-KW"/>
</dbReference>
<dbReference type="GO" id="GO:0033063">
    <property type="term" value="C:Rad51B-Rad51C-Rad51D-XRCC2 complex"/>
    <property type="evidence" value="ECO:0007669"/>
    <property type="project" value="TreeGrafter"/>
</dbReference>
<dbReference type="InterPro" id="IPR052093">
    <property type="entry name" value="HR_Repair_Mediator"/>
</dbReference>
<evidence type="ECO:0000256" key="7">
    <source>
        <dbReference type="SAM" id="MobiDB-lite"/>
    </source>
</evidence>
<feature type="region of interest" description="Disordered" evidence="7">
    <location>
        <begin position="304"/>
        <end position="331"/>
    </location>
</feature>
<feature type="region of interest" description="Disordered" evidence="7">
    <location>
        <begin position="344"/>
        <end position="373"/>
    </location>
</feature>
<evidence type="ECO:0000256" key="2">
    <source>
        <dbReference type="ARBA" id="ARBA00022741"/>
    </source>
</evidence>
<protein>
    <submittedName>
        <fullName evidence="9">LAMI_0H12200g1_1</fullName>
    </submittedName>
</protein>
<evidence type="ECO:0000256" key="6">
    <source>
        <dbReference type="ARBA" id="ARBA00023242"/>
    </source>
</evidence>
<dbReference type="PANTHER" id="PTHR46239">
    <property type="entry name" value="DNA REPAIR PROTEIN RAD51 HOMOLOG 3 RAD51C"/>
    <property type="match status" value="1"/>
</dbReference>
<dbReference type="InterPro" id="IPR027417">
    <property type="entry name" value="P-loop_NTPase"/>
</dbReference>
<evidence type="ECO:0000313" key="10">
    <source>
        <dbReference type="Proteomes" id="UP000191024"/>
    </source>
</evidence>
<organism evidence="9 10">
    <name type="scientific">Lachancea mirantina</name>
    <dbReference type="NCBI Taxonomy" id="1230905"/>
    <lineage>
        <taxon>Eukaryota</taxon>
        <taxon>Fungi</taxon>
        <taxon>Dikarya</taxon>
        <taxon>Ascomycota</taxon>
        <taxon>Saccharomycotina</taxon>
        <taxon>Saccharomycetes</taxon>
        <taxon>Saccharomycetales</taxon>
        <taxon>Saccharomycetaceae</taxon>
        <taxon>Lachancea</taxon>
    </lineage>
</organism>
<reference evidence="10" key="1">
    <citation type="submission" date="2016-03" db="EMBL/GenBank/DDBJ databases">
        <authorList>
            <person name="Devillers H."/>
        </authorList>
    </citation>
    <scope>NUCLEOTIDE SEQUENCE [LARGE SCALE GENOMIC DNA]</scope>
</reference>
<dbReference type="Gene3D" id="3.40.50.300">
    <property type="entry name" value="P-loop containing nucleotide triphosphate hydrolases"/>
    <property type="match status" value="1"/>
</dbReference>
<keyword evidence="2" id="KW-0547">Nucleotide-binding</keyword>
<dbReference type="Proteomes" id="UP000191024">
    <property type="component" value="Chromosome H"/>
</dbReference>
<dbReference type="AlphaFoldDB" id="A0A1G4KHH8"/>
<evidence type="ECO:0000259" key="8">
    <source>
        <dbReference type="PROSITE" id="PS50162"/>
    </source>
</evidence>
<evidence type="ECO:0000256" key="3">
    <source>
        <dbReference type="ARBA" id="ARBA00022763"/>
    </source>
</evidence>
<dbReference type="GO" id="GO:0005657">
    <property type="term" value="C:replication fork"/>
    <property type="evidence" value="ECO:0007669"/>
    <property type="project" value="TreeGrafter"/>
</dbReference>
<dbReference type="EMBL" id="LT598468">
    <property type="protein sequence ID" value="SCV03945.1"/>
    <property type="molecule type" value="Genomic_DNA"/>
</dbReference>
<comment type="subcellular location">
    <subcellularLocation>
        <location evidence="1">Nucleus</location>
    </subcellularLocation>
</comment>
<name>A0A1G4KHH8_9SACH</name>
<keyword evidence="5" id="KW-0234">DNA repair</keyword>
<feature type="domain" description="RecA family profile 1" evidence="8">
    <location>
        <begin position="14"/>
        <end position="172"/>
    </location>
</feature>
<dbReference type="SUPFAM" id="SSF52540">
    <property type="entry name" value="P-loop containing nucleoside triphosphate hydrolases"/>
    <property type="match status" value="1"/>
</dbReference>
<dbReference type="STRING" id="1230905.A0A1G4KHH8"/>
<keyword evidence="4" id="KW-0067">ATP-binding</keyword>
<keyword evidence="6" id="KW-0539">Nucleus</keyword>
<dbReference type="InterPro" id="IPR014774">
    <property type="entry name" value="KaiC-like_dom"/>
</dbReference>
<dbReference type="GO" id="GO:0008821">
    <property type="term" value="F:crossover junction DNA endonuclease activity"/>
    <property type="evidence" value="ECO:0007669"/>
    <property type="project" value="TreeGrafter"/>
</dbReference>
<proteinExistence type="predicted"/>
<evidence type="ECO:0000313" key="9">
    <source>
        <dbReference type="EMBL" id="SCV03945.1"/>
    </source>
</evidence>
<dbReference type="OrthoDB" id="5957327at2759"/>
<evidence type="ECO:0000256" key="1">
    <source>
        <dbReference type="ARBA" id="ARBA00004123"/>
    </source>
</evidence>
<dbReference type="GO" id="GO:0000400">
    <property type="term" value="F:four-way junction DNA binding"/>
    <property type="evidence" value="ECO:0007669"/>
    <property type="project" value="TreeGrafter"/>
</dbReference>
<keyword evidence="10" id="KW-1185">Reference proteome</keyword>
<feature type="compositionally biased region" description="Pro residues" evidence="7">
    <location>
        <begin position="307"/>
        <end position="317"/>
    </location>
</feature>